<dbReference type="AlphaFoldDB" id="A0A940IBX7"/>
<organism evidence="1 2">
    <name type="scientific">Candidatus Enterousia excrementavium</name>
    <dbReference type="NCBI Taxonomy" id="2840789"/>
    <lineage>
        <taxon>Bacteria</taxon>
        <taxon>Pseudomonadati</taxon>
        <taxon>Pseudomonadota</taxon>
        <taxon>Alphaproteobacteria</taxon>
        <taxon>Candidatus Enterousia</taxon>
    </lineage>
</organism>
<dbReference type="EMBL" id="JADINE010000021">
    <property type="protein sequence ID" value="MBO8407086.1"/>
    <property type="molecule type" value="Genomic_DNA"/>
</dbReference>
<reference evidence="1" key="1">
    <citation type="submission" date="2020-10" db="EMBL/GenBank/DDBJ databases">
        <authorList>
            <person name="Gilroy R."/>
        </authorList>
    </citation>
    <scope>NUCLEOTIDE SEQUENCE</scope>
    <source>
        <strain evidence="1">B1-16210</strain>
    </source>
</reference>
<comment type="caution">
    <text evidence="1">The sequence shown here is derived from an EMBL/GenBank/DDBJ whole genome shotgun (WGS) entry which is preliminary data.</text>
</comment>
<protein>
    <submittedName>
        <fullName evidence="1">Uncharacterized protein</fullName>
    </submittedName>
</protein>
<gene>
    <name evidence="1" type="ORF">IAC77_01335</name>
</gene>
<evidence type="ECO:0000313" key="1">
    <source>
        <dbReference type="EMBL" id="MBO8407086.1"/>
    </source>
</evidence>
<proteinExistence type="predicted"/>
<evidence type="ECO:0000313" key="2">
    <source>
        <dbReference type="Proteomes" id="UP000721442"/>
    </source>
</evidence>
<name>A0A940IBX7_9PROT</name>
<sequence length="161" mass="18261">METKLMPIFALRAMLLKRISPQSFARNADLIKRTSLAAQDYVRSGKFYEYDRRTGYAFRQLPGYIDVHKRYNIPYNPSSSPLDAGIVNPGLVMDLAWALNSDMLANIVDRNGNIIAPDRLFSSEVLQVYHNSSGYGVPIDAFNAIQRTQRTAMLSKLQRTK</sequence>
<dbReference type="Proteomes" id="UP000721442">
    <property type="component" value="Unassembled WGS sequence"/>
</dbReference>
<reference evidence="1" key="2">
    <citation type="journal article" date="2021" name="PeerJ">
        <title>Extensive microbial diversity within the chicken gut microbiome revealed by metagenomics and culture.</title>
        <authorList>
            <person name="Gilroy R."/>
            <person name="Ravi A."/>
            <person name="Getino M."/>
            <person name="Pursley I."/>
            <person name="Horton D.L."/>
            <person name="Alikhan N.F."/>
            <person name="Baker D."/>
            <person name="Gharbi K."/>
            <person name="Hall N."/>
            <person name="Watson M."/>
            <person name="Adriaenssens E.M."/>
            <person name="Foster-Nyarko E."/>
            <person name="Jarju S."/>
            <person name="Secka A."/>
            <person name="Antonio M."/>
            <person name="Oren A."/>
            <person name="Chaudhuri R.R."/>
            <person name="La Ragione R."/>
            <person name="Hildebrand F."/>
            <person name="Pallen M.J."/>
        </authorList>
    </citation>
    <scope>NUCLEOTIDE SEQUENCE</scope>
    <source>
        <strain evidence="1">B1-16210</strain>
    </source>
</reference>
<accession>A0A940IBX7</accession>